<dbReference type="EMBL" id="OC321429">
    <property type="protein sequence ID" value="CAD7410040.1"/>
    <property type="molecule type" value="Genomic_DNA"/>
</dbReference>
<name>A0A7R9D8I5_TIMCR</name>
<organism evidence="1">
    <name type="scientific">Timema cristinae</name>
    <name type="common">Walking stick</name>
    <dbReference type="NCBI Taxonomy" id="61476"/>
    <lineage>
        <taxon>Eukaryota</taxon>
        <taxon>Metazoa</taxon>
        <taxon>Ecdysozoa</taxon>
        <taxon>Arthropoda</taxon>
        <taxon>Hexapoda</taxon>
        <taxon>Insecta</taxon>
        <taxon>Pterygota</taxon>
        <taxon>Neoptera</taxon>
        <taxon>Polyneoptera</taxon>
        <taxon>Phasmatodea</taxon>
        <taxon>Timematodea</taxon>
        <taxon>Timematoidea</taxon>
        <taxon>Timematidae</taxon>
        <taxon>Timema</taxon>
    </lineage>
</organism>
<reference evidence="1" key="1">
    <citation type="submission" date="2020-11" db="EMBL/GenBank/DDBJ databases">
        <authorList>
            <person name="Tran Van P."/>
        </authorList>
    </citation>
    <scope>NUCLEOTIDE SEQUENCE</scope>
</reference>
<proteinExistence type="predicted"/>
<sequence>MTSVTWRPLKTSAMGRRPPHSPLEAALLIIVDEDVAECGKVTDVDIVTEALNNNIQAEDGASDDEEDNFSVVQERSIPSAAVAMDHISDFLKKL</sequence>
<accession>A0A7R9D8I5</accession>
<protein>
    <submittedName>
        <fullName evidence="1">Uncharacterized protein</fullName>
    </submittedName>
</protein>
<evidence type="ECO:0000313" key="1">
    <source>
        <dbReference type="EMBL" id="CAD7410040.1"/>
    </source>
</evidence>
<dbReference type="AlphaFoldDB" id="A0A7R9D8I5"/>
<gene>
    <name evidence="1" type="ORF">TCEB3V08_LOCUS10295</name>
</gene>